<proteinExistence type="predicted"/>
<dbReference type="PANTHER" id="PTHR30509">
    <property type="entry name" value="P-HYDROXYBENZOIC ACID EFFLUX PUMP SUBUNIT-RELATED"/>
    <property type="match status" value="1"/>
</dbReference>
<dbReference type="InterPro" id="IPR006726">
    <property type="entry name" value="PHBA_efflux_AaeB/fusaric-R"/>
</dbReference>
<keyword evidence="10" id="KW-1185">Reference proteome</keyword>
<dbReference type="AlphaFoldDB" id="A0A4Y6U7K2"/>
<keyword evidence="6 8" id="KW-0472">Membrane</keyword>
<keyword evidence="5 8" id="KW-1133">Transmembrane helix</keyword>
<dbReference type="PANTHER" id="PTHR30509:SF9">
    <property type="entry name" value="MULTIDRUG RESISTANCE PROTEIN MDTO"/>
    <property type="match status" value="1"/>
</dbReference>
<feature type="transmembrane region" description="Helical" evidence="8">
    <location>
        <begin position="260"/>
        <end position="286"/>
    </location>
</feature>
<evidence type="ECO:0000256" key="6">
    <source>
        <dbReference type="ARBA" id="ARBA00023136"/>
    </source>
</evidence>
<evidence type="ECO:0000256" key="5">
    <source>
        <dbReference type="ARBA" id="ARBA00022989"/>
    </source>
</evidence>
<dbReference type="RefSeq" id="WP_141442633.1">
    <property type="nucleotide sequence ID" value="NZ_CP038231.1"/>
</dbReference>
<dbReference type="EMBL" id="CP038231">
    <property type="protein sequence ID" value="QDH12990.1"/>
    <property type="molecule type" value="Genomic_DNA"/>
</dbReference>
<evidence type="ECO:0000313" key="10">
    <source>
        <dbReference type="Proteomes" id="UP000318709"/>
    </source>
</evidence>
<name>A0A4Y6U7K2_9PROT</name>
<evidence type="ECO:0000313" key="9">
    <source>
        <dbReference type="EMBL" id="QDH12990.1"/>
    </source>
</evidence>
<feature type="compositionally biased region" description="Low complexity" evidence="7">
    <location>
        <begin position="1"/>
        <end position="39"/>
    </location>
</feature>
<dbReference type="GO" id="GO:0022857">
    <property type="term" value="F:transmembrane transporter activity"/>
    <property type="evidence" value="ECO:0007669"/>
    <property type="project" value="InterPro"/>
</dbReference>
<evidence type="ECO:0000256" key="7">
    <source>
        <dbReference type="SAM" id="MobiDB-lite"/>
    </source>
</evidence>
<accession>A0A4Y6U7K2</accession>
<dbReference type="Proteomes" id="UP000318709">
    <property type="component" value="Chromosome"/>
</dbReference>
<keyword evidence="3" id="KW-1003">Cell membrane</keyword>
<evidence type="ECO:0000256" key="3">
    <source>
        <dbReference type="ARBA" id="ARBA00022475"/>
    </source>
</evidence>
<feature type="transmembrane region" description="Helical" evidence="8">
    <location>
        <begin position="187"/>
        <end position="206"/>
    </location>
</feature>
<protein>
    <submittedName>
        <fullName evidence="9">FUSC family protein</fullName>
    </submittedName>
</protein>
<feature type="region of interest" description="Disordered" evidence="7">
    <location>
        <begin position="1"/>
        <end position="119"/>
    </location>
</feature>
<feature type="transmembrane region" description="Helical" evidence="8">
    <location>
        <begin position="212"/>
        <end position="231"/>
    </location>
</feature>
<organism evidence="9 10">
    <name type="scientific">Formicincola oecophyllae</name>
    <dbReference type="NCBI Taxonomy" id="2558361"/>
    <lineage>
        <taxon>Bacteria</taxon>
        <taxon>Pseudomonadati</taxon>
        <taxon>Pseudomonadota</taxon>
        <taxon>Alphaproteobacteria</taxon>
        <taxon>Acetobacterales</taxon>
        <taxon>Acetobacteraceae</taxon>
        <taxon>Formicincola</taxon>
    </lineage>
</organism>
<evidence type="ECO:0000256" key="8">
    <source>
        <dbReference type="SAM" id="Phobius"/>
    </source>
</evidence>
<dbReference type="Pfam" id="PF04632">
    <property type="entry name" value="FUSC"/>
    <property type="match status" value="1"/>
</dbReference>
<dbReference type="OrthoDB" id="8005649at2"/>
<feature type="transmembrane region" description="Helical" evidence="8">
    <location>
        <begin position="236"/>
        <end position="254"/>
    </location>
</feature>
<feature type="transmembrane region" description="Helical" evidence="8">
    <location>
        <begin position="591"/>
        <end position="609"/>
    </location>
</feature>
<keyword evidence="4 8" id="KW-0812">Transmembrane</keyword>
<evidence type="ECO:0000256" key="1">
    <source>
        <dbReference type="ARBA" id="ARBA00004651"/>
    </source>
</evidence>
<sequence length="851" mass="91788">MTSTPPSSAGSSASHHSAAPATQEGGRNDATPNTSNPAAAAPPDPTAKPPSVDDQTPLDSNPAGLGRPDPVPSEPVDLEQLLDEASPATNQSNAPSGPAGGPTGGDKPPPDAGTPRAIPQPKGEAYLSWLYAPTPSAFFFALRTSLAACLALGFSLWMELDDPSWAPLTVWSVAQISRGESLSKAKWRIVGTLVGCCAGIAIMAAIPQASWMYFPAIAVWLGICSFMATFISNFRAYGCVLAGYTCSVIGTGAAPDANHVFMIAMSRGSYIIIGVICEASVAFVFSPNQMRQARIRLRQLLQKALDMTATTLGQILTKGTNAQATARMQFGTMLRINNDIEFTEVEMGPHGHEADHARAALAAISVLLARGFGLVNQLEELVQNPDCHTLIEEILSFLKTLPECLPDPALIPELLAELQHLRDICRQYAAPHRLTSHGGAAPDELSAHHVAHLTAKDKADIVASALDERVMFVALGELLSDLERAIIEYNASTHIIRGDHFRFQPITHRDPRLALNNGLRSGSIILLTGLVYEVTAWPQGLKCIGIASLICGLNSINENPANATLGWLKGTIGAITAAWFLVFIFMPMVDVYEPLIVILVGGMMVGGLAKANPATRPAGAAYSLLFPTMLGLQNHHVMQEMQYFNINLGIGLASLMTVIVYRTILPFNAAQERFRLRRAMLRELRQLANPAANPSIARWVGNCMDRFSCILRHAGSTPDDRIEQFIEGTLGTLTMGMAVIKLRGLMDRDYLPESARRPIILVLHYVEFPAKHYMQAAQTTDSAIRRLRELDTSDHDTVSRLELTRAIAYLMVIAHNLKHCPNFLNPTRPFKGEGTALKTSPAGGHAAISPT</sequence>
<dbReference type="GO" id="GO:0005886">
    <property type="term" value="C:plasma membrane"/>
    <property type="evidence" value="ECO:0007669"/>
    <property type="project" value="UniProtKB-SubCell"/>
</dbReference>
<dbReference type="KEGG" id="swf:E3E12_00890"/>
<evidence type="ECO:0000256" key="4">
    <source>
        <dbReference type="ARBA" id="ARBA00022692"/>
    </source>
</evidence>
<feature type="transmembrane region" description="Helical" evidence="8">
    <location>
        <begin position="566"/>
        <end position="585"/>
    </location>
</feature>
<gene>
    <name evidence="9" type="ORF">E3E12_00890</name>
</gene>
<evidence type="ECO:0000256" key="2">
    <source>
        <dbReference type="ARBA" id="ARBA00022448"/>
    </source>
</evidence>
<comment type="subcellular location">
    <subcellularLocation>
        <location evidence="1">Cell membrane</location>
        <topology evidence="1">Multi-pass membrane protein</topology>
    </subcellularLocation>
</comment>
<keyword evidence="2" id="KW-0813">Transport</keyword>
<feature type="transmembrane region" description="Helical" evidence="8">
    <location>
        <begin position="644"/>
        <end position="665"/>
    </location>
</feature>
<reference evidence="9 10" key="1">
    <citation type="submission" date="2019-03" db="EMBL/GenBank/DDBJ databases">
        <title>The complete genome sequence of Swingsia_sp. F3b2 LMG30590(T).</title>
        <authorList>
            <person name="Chua K.-O."/>
            <person name="Chan K.-G."/>
            <person name="See-Too W.-S."/>
        </authorList>
    </citation>
    <scope>NUCLEOTIDE SEQUENCE [LARGE SCALE GENOMIC DNA]</scope>
    <source>
        <strain evidence="9 10">F3b2</strain>
    </source>
</reference>